<organism evidence="12 13">
    <name type="scientific">Anaerotignum faecicola</name>
    <dbReference type="NCBI Taxonomy" id="2358141"/>
    <lineage>
        <taxon>Bacteria</taxon>
        <taxon>Bacillati</taxon>
        <taxon>Bacillota</taxon>
        <taxon>Clostridia</taxon>
        <taxon>Lachnospirales</taxon>
        <taxon>Anaerotignaceae</taxon>
        <taxon>Anaerotignum</taxon>
    </lineage>
</organism>
<evidence type="ECO:0000313" key="13">
    <source>
        <dbReference type="Proteomes" id="UP000287361"/>
    </source>
</evidence>
<dbReference type="InterPro" id="IPR036388">
    <property type="entry name" value="WH-like_DNA-bd_sf"/>
</dbReference>
<evidence type="ECO:0000313" key="12">
    <source>
        <dbReference type="EMBL" id="GCB28566.1"/>
    </source>
</evidence>
<evidence type="ECO:0000256" key="3">
    <source>
        <dbReference type="ARBA" id="ARBA00023012"/>
    </source>
</evidence>
<dbReference type="PANTHER" id="PTHR48111:SF21">
    <property type="entry name" value="DNA-BINDING DUAL MASTER TRANSCRIPTIONAL REGULATOR RPAA"/>
    <property type="match status" value="1"/>
</dbReference>
<dbReference type="InterPro" id="IPR039420">
    <property type="entry name" value="WalR-like"/>
</dbReference>
<feature type="DNA-binding region" description="OmpR/PhoB-type" evidence="9">
    <location>
        <begin position="129"/>
        <end position="226"/>
    </location>
</feature>
<keyword evidence="5 9" id="KW-0238">DNA-binding</keyword>
<dbReference type="PROSITE" id="PS50110">
    <property type="entry name" value="RESPONSE_REGULATORY"/>
    <property type="match status" value="1"/>
</dbReference>
<dbReference type="GO" id="GO:0032993">
    <property type="term" value="C:protein-DNA complex"/>
    <property type="evidence" value="ECO:0007669"/>
    <property type="project" value="TreeGrafter"/>
</dbReference>
<dbReference type="SMART" id="SM00862">
    <property type="entry name" value="Trans_reg_C"/>
    <property type="match status" value="1"/>
</dbReference>
<feature type="domain" description="Response regulatory" evidence="10">
    <location>
        <begin position="5"/>
        <end position="118"/>
    </location>
</feature>
<dbReference type="PANTHER" id="PTHR48111">
    <property type="entry name" value="REGULATOR OF RPOS"/>
    <property type="match status" value="1"/>
</dbReference>
<dbReference type="EMBL" id="BHVZ01000001">
    <property type="protein sequence ID" value="GCB28566.1"/>
    <property type="molecule type" value="Genomic_DNA"/>
</dbReference>
<sequence>MEKQKILVVDDDKHIAELISLYMMKEGYETREIYDGKEAAAAVEDFQPDLILLDLMLPGMDGYQVCTEVRKTSRVPIIMLTAKGETFDKVLGLELGADDYIVKPFEPKELVARVKAVLRRYEPKQEEDKNILKFGELEINLSNYSVLYHGKSLDFPPKEFELLSFLAQHPNRVFTREQLLDRIWGYEYVGDTRTVDVHVKRIREKLNSEDEWGIRTVWSVGYKFGQK</sequence>
<comment type="function">
    <text evidence="7">May play the central regulatory role in sporulation. It may be an element of the effector pathway responsible for the activation of sporulation genes in response to nutritional stress. Spo0A may act in concert with spo0H (a sigma factor) to control the expression of some genes that are critical to the sporulation process.</text>
</comment>
<evidence type="ECO:0000256" key="8">
    <source>
        <dbReference type="PROSITE-ProRule" id="PRU00169"/>
    </source>
</evidence>
<evidence type="ECO:0000259" key="10">
    <source>
        <dbReference type="PROSITE" id="PS50110"/>
    </source>
</evidence>
<comment type="caution">
    <text evidence="12">The sequence shown here is derived from an EMBL/GenBank/DDBJ whole genome shotgun (WGS) entry which is preliminary data.</text>
</comment>
<keyword evidence="3" id="KW-0902">Two-component regulatory system</keyword>
<dbReference type="InterPro" id="IPR011006">
    <property type="entry name" value="CheY-like_superfamily"/>
</dbReference>
<evidence type="ECO:0000256" key="6">
    <source>
        <dbReference type="ARBA" id="ARBA00023163"/>
    </source>
</evidence>
<dbReference type="Pfam" id="PF00486">
    <property type="entry name" value="Trans_reg_C"/>
    <property type="match status" value="1"/>
</dbReference>
<dbReference type="Gene3D" id="3.40.50.2300">
    <property type="match status" value="1"/>
</dbReference>
<dbReference type="FunFam" id="1.10.10.10:FF:000018">
    <property type="entry name" value="DNA-binding response regulator ResD"/>
    <property type="match status" value="1"/>
</dbReference>
<dbReference type="Proteomes" id="UP000287361">
    <property type="component" value="Unassembled WGS sequence"/>
</dbReference>
<proteinExistence type="predicted"/>
<dbReference type="GO" id="GO:0005829">
    <property type="term" value="C:cytosol"/>
    <property type="evidence" value="ECO:0007669"/>
    <property type="project" value="TreeGrafter"/>
</dbReference>
<reference evidence="12 13" key="1">
    <citation type="submission" date="2018-10" db="EMBL/GenBank/DDBJ databases">
        <title>Draft Genome Sequence of Anaerotignum sp. KCTC 15736.</title>
        <authorList>
            <person name="Choi S.H."/>
            <person name="Kim J.S."/>
            <person name="Kang S.W."/>
            <person name="Lee J.S."/>
            <person name="Park S.H."/>
        </authorList>
    </citation>
    <scope>NUCLEOTIDE SEQUENCE [LARGE SCALE GENOMIC DNA]</scope>
    <source>
        <strain evidence="12 13">KCTC 15736</strain>
    </source>
</reference>
<dbReference type="Gene3D" id="1.10.10.10">
    <property type="entry name" value="Winged helix-like DNA-binding domain superfamily/Winged helix DNA-binding domain"/>
    <property type="match status" value="1"/>
</dbReference>
<dbReference type="SMART" id="SM00448">
    <property type="entry name" value="REC"/>
    <property type="match status" value="1"/>
</dbReference>
<keyword evidence="2 8" id="KW-0597">Phosphoprotein</keyword>
<dbReference type="CDD" id="cd00383">
    <property type="entry name" value="trans_reg_C"/>
    <property type="match status" value="1"/>
</dbReference>
<protein>
    <recommendedName>
        <fullName evidence="1">Stage 0 sporulation protein A homolog</fullName>
    </recommendedName>
</protein>
<accession>A0A401LAK5</accession>
<evidence type="ECO:0000256" key="5">
    <source>
        <dbReference type="ARBA" id="ARBA00023125"/>
    </source>
</evidence>
<dbReference type="GO" id="GO:0006355">
    <property type="term" value="P:regulation of DNA-templated transcription"/>
    <property type="evidence" value="ECO:0007669"/>
    <property type="project" value="InterPro"/>
</dbReference>
<dbReference type="PROSITE" id="PS51755">
    <property type="entry name" value="OMPR_PHOB"/>
    <property type="match status" value="1"/>
</dbReference>
<dbReference type="InterPro" id="IPR001789">
    <property type="entry name" value="Sig_transdc_resp-reg_receiver"/>
</dbReference>
<gene>
    <name evidence="12" type="ORF">KGMB03357_02270</name>
</gene>
<dbReference type="Gene3D" id="6.10.250.690">
    <property type="match status" value="1"/>
</dbReference>
<dbReference type="FunFam" id="3.40.50.2300:FF:000001">
    <property type="entry name" value="DNA-binding response regulator PhoB"/>
    <property type="match status" value="1"/>
</dbReference>
<dbReference type="SUPFAM" id="SSF52172">
    <property type="entry name" value="CheY-like"/>
    <property type="match status" value="1"/>
</dbReference>
<evidence type="ECO:0000256" key="9">
    <source>
        <dbReference type="PROSITE-ProRule" id="PRU01091"/>
    </source>
</evidence>
<evidence type="ECO:0000256" key="7">
    <source>
        <dbReference type="ARBA" id="ARBA00024867"/>
    </source>
</evidence>
<evidence type="ECO:0000256" key="2">
    <source>
        <dbReference type="ARBA" id="ARBA00022553"/>
    </source>
</evidence>
<dbReference type="AlphaFoldDB" id="A0A401LAK5"/>
<name>A0A401LAK5_9FIRM</name>
<dbReference type="GO" id="GO:0000156">
    <property type="term" value="F:phosphorelay response regulator activity"/>
    <property type="evidence" value="ECO:0007669"/>
    <property type="project" value="TreeGrafter"/>
</dbReference>
<keyword evidence="13" id="KW-1185">Reference proteome</keyword>
<dbReference type="Pfam" id="PF00072">
    <property type="entry name" value="Response_reg"/>
    <property type="match status" value="1"/>
</dbReference>
<evidence type="ECO:0000259" key="11">
    <source>
        <dbReference type="PROSITE" id="PS51755"/>
    </source>
</evidence>
<keyword evidence="6" id="KW-0804">Transcription</keyword>
<evidence type="ECO:0000256" key="1">
    <source>
        <dbReference type="ARBA" id="ARBA00018672"/>
    </source>
</evidence>
<feature type="domain" description="OmpR/PhoB-type" evidence="11">
    <location>
        <begin position="129"/>
        <end position="226"/>
    </location>
</feature>
<dbReference type="OrthoDB" id="9790442at2"/>
<dbReference type="InterPro" id="IPR001867">
    <property type="entry name" value="OmpR/PhoB-type_DNA-bd"/>
</dbReference>
<feature type="modified residue" description="4-aspartylphosphate" evidence="8">
    <location>
        <position position="54"/>
    </location>
</feature>
<keyword evidence="4" id="KW-0805">Transcription regulation</keyword>
<evidence type="ECO:0000256" key="4">
    <source>
        <dbReference type="ARBA" id="ARBA00023015"/>
    </source>
</evidence>
<dbReference type="GO" id="GO:0000976">
    <property type="term" value="F:transcription cis-regulatory region binding"/>
    <property type="evidence" value="ECO:0007669"/>
    <property type="project" value="TreeGrafter"/>
</dbReference>